<organism evidence="1 2">
    <name type="scientific">Candidozyma auris</name>
    <name type="common">Yeast</name>
    <name type="synonym">Candida auris</name>
    <dbReference type="NCBI Taxonomy" id="498019"/>
    <lineage>
        <taxon>Eukaryota</taxon>
        <taxon>Fungi</taxon>
        <taxon>Dikarya</taxon>
        <taxon>Ascomycota</taxon>
        <taxon>Saccharomycotina</taxon>
        <taxon>Pichiomycetes</taxon>
        <taxon>Metschnikowiaceae</taxon>
        <taxon>Candidozyma</taxon>
    </lineage>
</organism>
<gene>
    <name evidence="1" type="ORF">QG37_03588</name>
</gene>
<sequence>MTAFLIFEYMLLSPQPNIAVISSVDFEKDSHILSSRFVSVQSYTDTLILESQKIPFGFMIDNEQAFYHQALS</sequence>
<dbReference type="VEuPathDB" id="FungiDB:QG37_03588"/>
<evidence type="ECO:0000313" key="2">
    <source>
        <dbReference type="Proteomes" id="UP000037122"/>
    </source>
</evidence>
<accession>A0A0L0NZ70</accession>
<dbReference type="EMBL" id="LGST01000023">
    <property type="protein sequence ID" value="KND99452.1"/>
    <property type="molecule type" value="Genomic_DNA"/>
</dbReference>
<evidence type="ECO:0000313" key="1">
    <source>
        <dbReference type="EMBL" id="KND99452.1"/>
    </source>
</evidence>
<name>A0A0L0NZ70_CANAR</name>
<dbReference type="Proteomes" id="UP000037122">
    <property type="component" value="Unassembled WGS sequence"/>
</dbReference>
<reference evidence="2" key="1">
    <citation type="journal article" date="2015" name="BMC Genomics">
        <title>Draft genome of a commonly misdiagnosed multidrug resistant pathogen Candida auris.</title>
        <authorList>
            <person name="Chatterjee S."/>
            <person name="Alampalli S.V."/>
            <person name="Nageshan R.K."/>
            <person name="Chettiar S.T."/>
            <person name="Joshi S."/>
            <person name="Tatu U.S."/>
        </authorList>
    </citation>
    <scope>NUCLEOTIDE SEQUENCE [LARGE SCALE GENOMIC DNA]</scope>
    <source>
        <strain evidence="2">6684</strain>
    </source>
</reference>
<comment type="caution">
    <text evidence="1">The sequence shown here is derived from an EMBL/GenBank/DDBJ whole genome shotgun (WGS) entry which is preliminary data.</text>
</comment>
<dbReference type="AlphaFoldDB" id="A0A0L0NZ70"/>
<proteinExistence type="predicted"/>
<protein>
    <submittedName>
        <fullName evidence="1">Uncharacterized protein</fullName>
    </submittedName>
</protein>